<feature type="transmembrane region" description="Helical" evidence="5">
    <location>
        <begin position="98"/>
        <end position="115"/>
    </location>
</feature>
<dbReference type="EMBL" id="CAJNNW010036030">
    <property type="protein sequence ID" value="CAE8731585.1"/>
    <property type="molecule type" value="Genomic_DNA"/>
</dbReference>
<keyword evidence="4 5" id="KW-0472">Membrane</keyword>
<evidence type="ECO:0000259" key="6">
    <source>
        <dbReference type="Pfam" id="PF01794"/>
    </source>
</evidence>
<evidence type="ECO:0000256" key="1">
    <source>
        <dbReference type="ARBA" id="ARBA00004141"/>
    </source>
</evidence>
<dbReference type="Pfam" id="PF01794">
    <property type="entry name" value="Ferric_reduct"/>
    <property type="match status" value="1"/>
</dbReference>
<name>A0A813LS92_POLGL</name>
<comment type="caution">
    <text evidence="7">The sequence shown here is derived from an EMBL/GenBank/DDBJ whole genome shotgun (WGS) entry which is preliminary data.</text>
</comment>
<evidence type="ECO:0000256" key="2">
    <source>
        <dbReference type="ARBA" id="ARBA00022692"/>
    </source>
</evidence>
<accession>A0A813LS92</accession>
<feature type="transmembrane region" description="Helical" evidence="5">
    <location>
        <begin position="61"/>
        <end position="86"/>
    </location>
</feature>
<dbReference type="GO" id="GO:0016020">
    <property type="term" value="C:membrane"/>
    <property type="evidence" value="ECO:0007669"/>
    <property type="project" value="UniProtKB-SubCell"/>
</dbReference>
<dbReference type="Proteomes" id="UP000626109">
    <property type="component" value="Unassembled WGS sequence"/>
</dbReference>
<protein>
    <recommendedName>
        <fullName evidence="6">Ferric oxidoreductase domain-containing protein</fullName>
    </recommendedName>
</protein>
<sequence>MHHIGTFVAFEQHSGKELNKVLNCAQCPGASMPPGHLGSHQLTSLQFPACPLPETDEKVGYLAGVLSTPGITGYLLMAVIILLGWFSRPKGRRLSYRVFYAMHHLLVTAWVLLFVRPNQVIQITDQSK</sequence>
<gene>
    <name evidence="7" type="ORF">PGLA2088_LOCUS46068</name>
</gene>
<comment type="subcellular location">
    <subcellularLocation>
        <location evidence="1">Membrane</location>
        <topology evidence="1">Multi-pass membrane protein</topology>
    </subcellularLocation>
</comment>
<evidence type="ECO:0000256" key="3">
    <source>
        <dbReference type="ARBA" id="ARBA00022989"/>
    </source>
</evidence>
<keyword evidence="3 5" id="KW-1133">Transmembrane helix</keyword>
<evidence type="ECO:0000313" key="8">
    <source>
        <dbReference type="Proteomes" id="UP000626109"/>
    </source>
</evidence>
<dbReference type="InterPro" id="IPR013130">
    <property type="entry name" value="Fe3_Rdtase_TM_dom"/>
</dbReference>
<proteinExistence type="predicted"/>
<evidence type="ECO:0000313" key="7">
    <source>
        <dbReference type="EMBL" id="CAE8731585.1"/>
    </source>
</evidence>
<organism evidence="7 8">
    <name type="scientific">Polarella glacialis</name>
    <name type="common">Dinoflagellate</name>
    <dbReference type="NCBI Taxonomy" id="89957"/>
    <lineage>
        <taxon>Eukaryota</taxon>
        <taxon>Sar</taxon>
        <taxon>Alveolata</taxon>
        <taxon>Dinophyceae</taxon>
        <taxon>Suessiales</taxon>
        <taxon>Suessiaceae</taxon>
        <taxon>Polarella</taxon>
    </lineage>
</organism>
<evidence type="ECO:0000256" key="4">
    <source>
        <dbReference type="ARBA" id="ARBA00023136"/>
    </source>
</evidence>
<feature type="domain" description="Ferric oxidoreductase" evidence="6">
    <location>
        <begin position="67"/>
        <end position="113"/>
    </location>
</feature>
<dbReference type="AlphaFoldDB" id="A0A813LS92"/>
<evidence type="ECO:0000256" key="5">
    <source>
        <dbReference type="SAM" id="Phobius"/>
    </source>
</evidence>
<keyword evidence="2 5" id="KW-0812">Transmembrane</keyword>
<reference evidence="7" key="1">
    <citation type="submission" date="2021-02" db="EMBL/GenBank/DDBJ databases">
        <authorList>
            <person name="Dougan E. K."/>
            <person name="Rhodes N."/>
            <person name="Thang M."/>
            <person name="Chan C."/>
        </authorList>
    </citation>
    <scope>NUCLEOTIDE SEQUENCE</scope>
</reference>